<reference evidence="3" key="1">
    <citation type="submission" date="2016-10" db="EMBL/GenBank/DDBJ databases">
        <authorList>
            <person name="Varghese N."/>
            <person name="Submissions S."/>
        </authorList>
    </citation>
    <scope>NUCLEOTIDE SEQUENCE [LARGE SCALE GENOMIC DNA]</scope>
    <source>
        <strain evidence="3">CGMCC 1.3703</strain>
    </source>
</reference>
<keyword evidence="1" id="KW-0175">Coiled coil</keyword>
<dbReference type="AlphaFoldDB" id="A0A1H0MGH1"/>
<gene>
    <name evidence="2" type="ORF">SAMN05421677_10831</name>
</gene>
<accession>A0A1H0MGH1</accession>
<evidence type="ECO:0000256" key="1">
    <source>
        <dbReference type="SAM" id="Coils"/>
    </source>
</evidence>
<sequence length="40" mass="4942">MKRSMKKVLKKEINEAKRIKNQNQRLERLDRIADVYKKLK</sequence>
<evidence type="ECO:0000313" key="2">
    <source>
        <dbReference type="EMBL" id="SDO79523.1"/>
    </source>
</evidence>
<proteinExistence type="predicted"/>
<dbReference type="STRING" id="240303.SAMN05421677_10831"/>
<dbReference type="Proteomes" id="UP000198860">
    <property type="component" value="Unassembled WGS sequence"/>
</dbReference>
<protein>
    <submittedName>
        <fullName evidence="2">Uncharacterized protein</fullName>
    </submittedName>
</protein>
<keyword evidence="3" id="KW-1185">Reference proteome</keyword>
<dbReference type="RefSeq" id="WP_279615121.1">
    <property type="nucleotide sequence ID" value="NZ_FNIZ01000008.1"/>
</dbReference>
<dbReference type="EMBL" id="FNIZ01000008">
    <property type="protein sequence ID" value="SDO79523.1"/>
    <property type="molecule type" value="Genomic_DNA"/>
</dbReference>
<organism evidence="2 3">
    <name type="scientific">Halobacillus aidingensis</name>
    <dbReference type="NCBI Taxonomy" id="240303"/>
    <lineage>
        <taxon>Bacteria</taxon>
        <taxon>Bacillati</taxon>
        <taxon>Bacillota</taxon>
        <taxon>Bacilli</taxon>
        <taxon>Bacillales</taxon>
        <taxon>Bacillaceae</taxon>
        <taxon>Halobacillus</taxon>
    </lineage>
</organism>
<feature type="coiled-coil region" evidence="1">
    <location>
        <begin position="2"/>
        <end position="39"/>
    </location>
</feature>
<evidence type="ECO:0000313" key="3">
    <source>
        <dbReference type="Proteomes" id="UP000198860"/>
    </source>
</evidence>
<name>A0A1H0MGH1_HALAD</name>